<dbReference type="Gene3D" id="3.30.70.1070">
    <property type="entry name" value="Sporulation related repeat"/>
    <property type="match status" value="1"/>
</dbReference>
<dbReference type="NCBIfam" id="TIGR00413">
    <property type="entry name" value="rlpA"/>
    <property type="match status" value="1"/>
</dbReference>
<dbReference type="InterPro" id="IPR036908">
    <property type="entry name" value="RlpA-like_sf"/>
</dbReference>
<evidence type="ECO:0000313" key="8">
    <source>
        <dbReference type="EMBL" id="OEJ64695.1"/>
    </source>
</evidence>
<dbReference type="PANTHER" id="PTHR34183">
    <property type="entry name" value="ENDOLYTIC PEPTIDOGLYCAN TRANSGLYCOSYLASE RLPA"/>
    <property type="match status" value="1"/>
</dbReference>
<comment type="function">
    <text evidence="4">Lytic transglycosylase with a strong preference for naked glycan strands that lack stem peptides.</text>
</comment>
<feature type="chain" id="PRO_5009987422" description="Endolytic peptidoglycan transglycosylase RlpA" evidence="6">
    <location>
        <begin position="20"/>
        <end position="337"/>
    </location>
</feature>
<evidence type="ECO:0000256" key="3">
    <source>
        <dbReference type="ARBA" id="ARBA00023316"/>
    </source>
</evidence>
<protein>
    <recommendedName>
        <fullName evidence="4">Endolytic peptidoglycan transglycosylase RlpA</fullName>
        <ecNumber evidence="4">4.2.2.-</ecNumber>
    </recommendedName>
</protein>
<dbReference type="OrthoDB" id="9779128at2"/>
<keyword evidence="4" id="KW-1003">Cell membrane</keyword>
<proteinExistence type="inferred from homology"/>
<comment type="caution">
    <text evidence="8">The sequence shown here is derived from an EMBL/GenBank/DDBJ whole genome shotgun (WGS) entry which is preliminary data.</text>
</comment>
<evidence type="ECO:0000256" key="2">
    <source>
        <dbReference type="ARBA" id="ARBA00023239"/>
    </source>
</evidence>
<dbReference type="InterPro" id="IPR036680">
    <property type="entry name" value="SPOR-like_sf"/>
</dbReference>
<keyword evidence="4" id="KW-0449">Lipoprotein</keyword>
<name>A0A1E5Q493_9PROT</name>
<evidence type="ECO:0000313" key="9">
    <source>
        <dbReference type="Proteomes" id="UP000095347"/>
    </source>
</evidence>
<evidence type="ECO:0000256" key="4">
    <source>
        <dbReference type="HAMAP-Rule" id="MF_02071"/>
    </source>
</evidence>
<organism evidence="8 9">
    <name type="scientific">Magnetovibrio blakemorei</name>
    <dbReference type="NCBI Taxonomy" id="28181"/>
    <lineage>
        <taxon>Bacteria</taxon>
        <taxon>Pseudomonadati</taxon>
        <taxon>Pseudomonadota</taxon>
        <taxon>Alphaproteobacteria</taxon>
        <taxon>Rhodospirillales</taxon>
        <taxon>Magnetovibrionaceae</taxon>
        <taxon>Magnetovibrio</taxon>
    </lineage>
</organism>
<keyword evidence="2 4" id="KW-0456">Lyase</keyword>
<dbReference type="InterPro" id="IPR009009">
    <property type="entry name" value="RlpA-like_DPBB"/>
</dbReference>
<dbReference type="Gene3D" id="2.40.40.10">
    <property type="entry name" value="RlpA-like domain"/>
    <property type="match status" value="1"/>
</dbReference>
<reference evidence="9" key="1">
    <citation type="submission" date="2016-07" db="EMBL/GenBank/DDBJ databases">
        <authorList>
            <person name="Florea S."/>
            <person name="Webb J.S."/>
            <person name="Jaromczyk J."/>
            <person name="Schardl C.L."/>
        </authorList>
    </citation>
    <scope>NUCLEOTIDE SEQUENCE [LARGE SCALE GENOMIC DNA]</scope>
    <source>
        <strain evidence="9">MV-1</strain>
    </source>
</reference>
<evidence type="ECO:0000256" key="6">
    <source>
        <dbReference type="SAM" id="SignalP"/>
    </source>
</evidence>
<dbReference type="HAMAP" id="MF_02071">
    <property type="entry name" value="RlpA"/>
    <property type="match status" value="1"/>
</dbReference>
<comment type="similarity">
    <text evidence="4 5">Belongs to the RlpA family.</text>
</comment>
<dbReference type="InterPro" id="IPR012997">
    <property type="entry name" value="RplA"/>
</dbReference>
<dbReference type="CDD" id="cd22268">
    <property type="entry name" value="DPBB_RlpA-like"/>
    <property type="match status" value="1"/>
</dbReference>
<dbReference type="InterPro" id="IPR007730">
    <property type="entry name" value="SPOR-like_dom"/>
</dbReference>
<dbReference type="Pfam" id="PF05036">
    <property type="entry name" value="SPOR"/>
    <property type="match status" value="1"/>
</dbReference>
<dbReference type="InterPro" id="IPR034718">
    <property type="entry name" value="RlpA"/>
</dbReference>
<dbReference type="EC" id="4.2.2.-" evidence="4"/>
<dbReference type="GO" id="GO:0042834">
    <property type="term" value="F:peptidoglycan binding"/>
    <property type="evidence" value="ECO:0007669"/>
    <property type="project" value="InterPro"/>
</dbReference>
<feature type="domain" description="SPOR" evidence="7">
    <location>
        <begin position="254"/>
        <end position="332"/>
    </location>
</feature>
<sequence length="337" mass="36216">MLRKIGLLVTTAVLLTACAETRFVMHTAKRLGETNKSQGDYKVGKPYKVKGVEYTPEEDMAYDETGIASWYGPNFHGKYTANGEIYDQWDVSAAHKTLPMPSIVRVTNLENGRSLVIRINDRGPYVAGRIIDLSRRAAQLLGVEQTGTAKVRVQIMPNESRVAAERAKAGGTQLAAKDTPISVKGVNSEPVASQTLSDPLEDQRNAKAPGQLYVAPQSAPVVQAQLVTHTQILDAPVTQSASKIAPVGQISRVAVSPTQLYVQAGAFSDVGNAERVKNHLTTIGNVSVTPISVNGRDLFRVRVGPLSSVADADALLMEVVDAGYVNARTVVEKTARN</sequence>
<dbReference type="STRING" id="28181.BEN30_00840"/>
<dbReference type="SUPFAM" id="SSF50685">
    <property type="entry name" value="Barwin-like endoglucanases"/>
    <property type="match status" value="1"/>
</dbReference>
<gene>
    <name evidence="4" type="primary">rlpA</name>
    <name evidence="8" type="ORF">BEN30_00840</name>
</gene>
<dbReference type="EMBL" id="MCGG01000067">
    <property type="protein sequence ID" value="OEJ64695.1"/>
    <property type="molecule type" value="Genomic_DNA"/>
</dbReference>
<keyword evidence="3 4" id="KW-0961">Cell wall biogenesis/degradation</keyword>
<dbReference type="PANTHER" id="PTHR34183:SF1">
    <property type="entry name" value="ENDOLYTIC PEPTIDOGLYCAN TRANSGLYCOSYLASE RLPA"/>
    <property type="match status" value="1"/>
</dbReference>
<accession>A0A1E5Q493</accession>
<dbReference type="GO" id="GO:0008932">
    <property type="term" value="F:lytic endotransglycosylase activity"/>
    <property type="evidence" value="ECO:0007669"/>
    <property type="project" value="UniProtKB-UniRule"/>
</dbReference>
<feature type="signal peptide" evidence="6">
    <location>
        <begin position="1"/>
        <end position="19"/>
    </location>
</feature>
<evidence type="ECO:0000259" key="7">
    <source>
        <dbReference type="PROSITE" id="PS51724"/>
    </source>
</evidence>
<evidence type="ECO:0000256" key="5">
    <source>
        <dbReference type="RuleBase" id="RU003495"/>
    </source>
</evidence>
<comment type="subcellular location">
    <subcellularLocation>
        <location evidence="4">Cell membrane</location>
        <topology evidence="4">Lipid-anchor</topology>
    </subcellularLocation>
</comment>
<dbReference type="PROSITE" id="PS51257">
    <property type="entry name" value="PROKAR_LIPOPROTEIN"/>
    <property type="match status" value="1"/>
</dbReference>
<dbReference type="SUPFAM" id="SSF110997">
    <property type="entry name" value="Sporulation related repeat"/>
    <property type="match status" value="1"/>
</dbReference>
<dbReference type="GO" id="GO:0000270">
    <property type="term" value="P:peptidoglycan metabolic process"/>
    <property type="evidence" value="ECO:0007669"/>
    <property type="project" value="UniProtKB-UniRule"/>
</dbReference>
<keyword evidence="4" id="KW-0472">Membrane</keyword>
<dbReference type="GO" id="GO:0071555">
    <property type="term" value="P:cell wall organization"/>
    <property type="evidence" value="ECO:0007669"/>
    <property type="project" value="UniProtKB-KW"/>
</dbReference>
<keyword evidence="9" id="KW-1185">Reference proteome</keyword>
<evidence type="ECO:0000256" key="1">
    <source>
        <dbReference type="ARBA" id="ARBA00022729"/>
    </source>
</evidence>
<keyword evidence="1 6" id="KW-0732">Signal</keyword>
<keyword evidence="4" id="KW-0564">Palmitate</keyword>
<dbReference type="Proteomes" id="UP000095347">
    <property type="component" value="Unassembled WGS sequence"/>
</dbReference>
<dbReference type="Pfam" id="PF03330">
    <property type="entry name" value="DPBB_1"/>
    <property type="match status" value="1"/>
</dbReference>
<dbReference type="AlphaFoldDB" id="A0A1E5Q493"/>
<dbReference type="PROSITE" id="PS51724">
    <property type="entry name" value="SPOR"/>
    <property type="match status" value="1"/>
</dbReference>
<dbReference type="GO" id="GO:0005886">
    <property type="term" value="C:plasma membrane"/>
    <property type="evidence" value="ECO:0007669"/>
    <property type="project" value="UniProtKB-SubCell"/>
</dbReference>